<comment type="caution">
    <text evidence="2">The sequence shown here is derived from an EMBL/GenBank/DDBJ whole genome shotgun (WGS) entry which is preliminary data.</text>
</comment>
<dbReference type="EMBL" id="JAACJJ010000043">
    <property type="protein sequence ID" value="KAF5315467.1"/>
    <property type="molecule type" value="Genomic_DNA"/>
</dbReference>
<name>A0A8H5B2M5_9AGAR</name>
<feature type="compositionally biased region" description="Polar residues" evidence="1">
    <location>
        <begin position="130"/>
        <end position="150"/>
    </location>
</feature>
<feature type="region of interest" description="Disordered" evidence="1">
    <location>
        <begin position="1"/>
        <end position="172"/>
    </location>
</feature>
<dbReference type="AlphaFoldDB" id="A0A8H5B2M5"/>
<proteinExistence type="predicted"/>
<accession>A0A8H5B2M5</accession>
<sequence>MIFDMSPISPHQTPLSHARSLSRPSSRESLREEPFMYAMPTFRLSPPWTSTRLRTKQPRQNLIPTRNNSNSKPFGSEFLERPSPSPPKRHRPDTAHDSSPAHGDRKPKTKKATTKIIGFMPLNEQPPSAVDQTPRLSINPPRKSSFNSSPWILPGRSDSSSHREDVSYSQTDPSAFEFQRDLMRRTDHQNPTRFKNLHPQCF</sequence>
<gene>
    <name evidence="2" type="ORF">D9619_007021</name>
</gene>
<dbReference type="Proteomes" id="UP000567179">
    <property type="component" value="Unassembled WGS sequence"/>
</dbReference>
<keyword evidence="3" id="KW-1185">Reference proteome</keyword>
<evidence type="ECO:0000256" key="1">
    <source>
        <dbReference type="SAM" id="MobiDB-lite"/>
    </source>
</evidence>
<dbReference type="OrthoDB" id="3030351at2759"/>
<feature type="compositionally biased region" description="Basic and acidic residues" evidence="1">
    <location>
        <begin position="25"/>
        <end position="34"/>
    </location>
</feature>
<reference evidence="2 3" key="1">
    <citation type="journal article" date="2020" name="ISME J.">
        <title>Uncovering the hidden diversity of litter-decomposition mechanisms in mushroom-forming fungi.</title>
        <authorList>
            <person name="Floudas D."/>
            <person name="Bentzer J."/>
            <person name="Ahren D."/>
            <person name="Johansson T."/>
            <person name="Persson P."/>
            <person name="Tunlid A."/>
        </authorList>
    </citation>
    <scope>NUCLEOTIDE SEQUENCE [LARGE SCALE GENOMIC DNA]</scope>
    <source>
        <strain evidence="2 3">CBS 101986</strain>
    </source>
</reference>
<feature type="compositionally biased region" description="Polar residues" evidence="1">
    <location>
        <begin position="47"/>
        <end position="73"/>
    </location>
</feature>
<evidence type="ECO:0000313" key="3">
    <source>
        <dbReference type="Proteomes" id="UP000567179"/>
    </source>
</evidence>
<organism evidence="2 3">
    <name type="scientific">Psilocybe cf. subviscida</name>
    <dbReference type="NCBI Taxonomy" id="2480587"/>
    <lineage>
        <taxon>Eukaryota</taxon>
        <taxon>Fungi</taxon>
        <taxon>Dikarya</taxon>
        <taxon>Basidiomycota</taxon>
        <taxon>Agaricomycotina</taxon>
        <taxon>Agaricomycetes</taxon>
        <taxon>Agaricomycetidae</taxon>
        <taxon>Agaricales</taxon>
        <taxon>Agaricineae</taxon>
        <taxon>Strophariaceae</taxon>
        <taxon>Psilocybe</taxon>
    </lineage>
</organism>
<protein>
    <submittedName>
        <fullName evidence="2">Uncharacterized protein</fullName>
    </submittedName>
</protein>
<evidence type="ECO:0000313" key="2">
    <source>
        <dbReference type="EMBL" id="KAF5315467.1"/>
    </source>
</evidence>